<evidence type="ECO:0000256" key="1">
    <source>
        <dbReference type="ARBA" id="ARBA00004496"/>
    </source>
</evidence>
<dbReference type="InterPro" id="IPR012094">
    <property type="entry name" value="tRNA_Ile_lys_synt"/>
</dbReference>
<keyword evidence="2 8" id="KW-0963">Cytoplasm</keyword>
<keyword evidence="3 8" id="KW-0436">Ligase</keyword>
<dbReference type="EC" id="6.3.4.19" evidence="8"/>
<dbReference type="OrthoDB" id="9807403at2"/>
<evidence type="ECO:0000313" key="11">
    <source>
        <dbReference type="Proteomes" id="UP000198034"/>
    </source>
</evidence>
<keyword evidence="6 8" id="KW-0067">ATP-binding</keyword>
<dbReference type="InterPro" id="IPR012796">
    <property type="entry name" value="Lysidine-tRNA-synth_C"/>
</dbReference>
<dbReference type="CDD" id="cd01992">
    <property type="entry name" value="TilS_N"/>
    <property type="match status" value="1"/>
</dbReference>
<comment type="similarity">
    <text evidence="8">Belongs to the tRNA(Ile)-lysidine synthase family.</text>
</comment>
<evidence type="ECO:0000259" key="9">
    <source>
        <dbReference type="SMART" id="SM00977"/>
    </source>
</evidence>
<dbReference type="GO" id="GO:0032267">
    <property type="term" value="F:tRNA(Ile)-lysidine synthase activity"/>
    <property type="evidence" value="ECO:0007669"/>
    <property type="project" value="UniProtKB-EC"/>
</dbReference>
<dbReference type="HAMAP" id="MF_01161">
    <property type="entry name" value="tRNA_Ile_lys_synt"/>
    <property type="match status" value="1"/>
</dbReference>
<evidence type="ECO:0000256" key="4">
    <source>
        <dbReference type="ARBA" id="ARBA00022694"/>
    </source>
</evidence>
<dbReference type="GO" id="GO:0006400">
    <property type="term" value="P:tRNA modification"/>
    <property type="evidence" value="ECO:0007669"/>
    <property type="project" value="UniProtKB-UniRule"/>
</dbReference>
<dbReference type="InterPro" id="IPR012795">
    <property type="entry name" value="tRNA_Ile_lys_synt_N"/>
</dbReference>
<dbReference type="GO" id="GO:0005524">
    <property type="term" value="F:ATP binding"/>
    <property type="evidence" value="ECO:0007669"/>
    <property type="project" value="UniProtKB-UniRule"/>
</dbReference>
<feature type="domain" description="Lysidine-tRNA(Ile) synthetase C-terminal" evidence="9">
    <location>
        <begin position="359"/>
        <end position="431"/>
    </location>
</feature>
<dbReference type="NCBIfam" id="TIGR02433">
    <property type="entry name" value="lysidine_TilS_C"/>
    <property type="match status" value="1"/>
</dbReference>
<evidence type="ECO:0000256" key="8">
    <source>
        <dbReference type="HAMAP-Rule" id="MF_01161"/>
    </source>
</evidence>
<dbReference type="SUPFAM" id="SSF56037">
    <property type="entry name" value="PheT/TilS domain"/>
    <property type="match status" value="1"/>
</dbReference>
<sequence>MLIQLRNHINQHLSFLNGKKLLLAISGGIDSIVLLNLFAKLDFHIAIAHCNFQLRGDESNQDEKFVQIESKKLKVRSFIRKFKTQEYANDNKLSIQQAARELRYNWFDELTKTEGFDYLLTAHHLDDSLETFLINFTRGTGIEGLTGIPEVNKNIIRPLLIFSREEITNYALINAINWREDSTNASDKYFRNKIRHQVVPILKELNINFLSSFQNTLKNLQQTESLAQDSIHNELNKIIIKKENEIYFDILKIQSLSNYKAYLYEWLKSYGFHDWNAIYDLIENQSGKQIFSEKYRLVKNRNNLILTTKLNNISTEFLISDEIDFIENPIKLHFCNSGYNMTPTKSSIFVDKETLKFPLKLRKWQEGDYFYPSGMKGKKKISKYFKDEKFSLIEKEDTWLLLSEDKIIWIINHRVDNRFIAHSNSKNILNIIFTE</sequence>
<dbReference type="InterPro" id="IPR011063">
    <property type="entry name" value="TilS/TtcA_N"/>
</dbReference>
<dbReference type="SUPFAM" id="SSF52402">
    <property type="entry name" value="Adenine nucleotide alpha hydrolases-like"/>
    <property type="match status" value="1"/>
</dbReference>
<organism evidence="10 11">
    <name type="scientific">Flavobacterium columnare</name>
    <dbReference type="NCBI Taxonomy" id="996"/>
    <lineage>
        <taxon>Bacteria</taxon>
        <taxon>Pseudomonadati</taxon>
        <taxon>Bacteroidota</taxon>
        <taxon>Flavobacteriia</taxon>
        <taxon>Flavobacteriales</taxon>
        <taxon>Flavobacteriaceae</taxon>
        <taxon>Flavobacterium</taxon>
    </lineage>
</organism>
<feature type="binding site" evidence="8">
    <location>
        <begin position="26"/>
        <end position="31"/>
    </location>
    <ligand>
        <name>ATP</name>
        <dbReference type="ChEBI" id="CHEBI:30616"/>
    </ligand>
</feature>
<dbReference type="PANTHER" id="PTHR43033">
    <property type="entry name" value="TRNA(ILE)-LYSIDINE SYNTHASE-RELATED"/>
    <property type="match status" value="1"/>
</dbReference>
<reference evidence="10 11" key="1">
    <citation type="journal article" date="2017" name="Infect. Genet. Evol.">
        <title>Comparative genome analysis of fish pathogen Flavobacterium columnare reveals extensive sequence diversity within the species.</title>
        <authorList>
            <person name="Kayansamruaj P."/>
            <person name="Dong H.T."/>
            <person name="Hirono I."/>
            <person name="Kondo H."/>
            <person name="Senapin S."/>
            <person name="Rodkhum C."/>
        </authorList>
    </citation>
    <scope>NUCLEOTIDE SEQUENCE [LARGE SCALE GENOMIC DNA]</scope>
    <source>
        <strain evidence="10 11">1214</strain>
    </source>
</reference>
<comment type="function">
    <text evidence="8">Ligates lysine onto the cytidine present at position 34 of the AUA codon-specific tRNA(Ile) that contains the anticodon CAU, in an ATP-dependent manner. Cytidine is converted to lysidine, thus changing the amino acid specificity of the tRNA from methionine to isoleucine.</text>
</comment>
<comment type="domain">
    <text evidence="8">The N-terminal region contains the highly conserved SGGXDS motif, predicted to be a P-loop motif involved in ATP binding.</text>
</comment>
<evidence type="ECO:0000256" key="5">
    <source>
        <dbReference type="ARBA" id="ARBA00022741"/>
    </source>
</evidence>
<gene>
    <name evidence="8" type="primary">tilS</name>
    <name evidence="10" type="ORF">BWK62_06330</name>
</gene>
<evidence type="ECO:0000256" key="3">
    <source>
        <dbReference type="ARBA" id="ARBA00022598"/>
    </source>
</evidence>
<dbReference type="SMART" id="SM00977">
    <property type="entry name" value="TilS_C"/>
    <property type="match status" value="1"/>
</dbReference>
<dbReference type="InterPro" id="IPR014729">
    <property type="entry name" value="Rossmann-like_a/b/a_fold"/>
</dbReference>
<protein>
    <recommendedName>
        <fullName evidence="8">tRNA(Ile)-lysidine synthase</fullName>
        <ecNumber evidence="8">6.3.4.19</ecNumber>
    </recommendedName>
    <alternativeName>
        <fullName evidence="8">tRNA(Ile)-2-lysyl-cytidine synthase</fullName>
    </alternativeName>
    <alternativeName>
        <fullName evidence="8">tRNA(Ile)-lysidine synthetase</fullName>
    </alternativeName>
</protein>
<dbReference type="Gene3D" id="3.40.50.620">
    <property type="entry name" value="HUPs"/>
    <property type="match status" value="1"/>
</dbReference>
<dbReference type="AlphaFoldDB" id="A0A246GBH0"/>
<comment type="catalytic activity">
    <reaction evidence="7 8">
        <text>cytidine(34) in tRNA(Ile2) + L-lysine + ATP = lysidine(34) in tRNA(Ile2) + AMP + diphosphate + H(+)</text>
        <dbReference type="Rhea" id="RHEA:43744"/>
        <dbReference type="Rhea" id="RHEA-COMP:10625"/>
        <dbReference type="Rhea" id="RHEA-COMP:10670"/>
        <dbReference type="ChEBI" id="CHEBI:15378"/>
        <dbReference type="ChEBI" id="CHEBI:30616"/>
        <dbReference type="ChEBI" id="CHEBI:32551"/>
        <dbReference type="ChEBI" id="CHEBI:33019"/>
        <dbReference type="ChEBI" id="CHEBI:82748"/>
        <dbReference type="ChEBI" id="CHEBI:83665"/>
        <dbReference type="ChEBI" id="CHEBI:456215"/>
        <dbReference type="EC" id="6.3.4.19"/>
    </reaction>
</comment>
<evidence type="ECO:0000256" key="7">
    <source>
        <dbReference type="ARBA" id="ARBA00048539"/>
    </source>
</evidence>
<dbReference type="Proteomes" id="UP000198034">
    <property type="component" value="Unassembled WGS sequence"/>
</dbReference>
<accession>A0A246GBH0</accession>
<dbReference type="GO" id="GO:0005737">
    <property type="term" value="C:cytoplasm"/>
    <property type="evidence" value="ECO:0007669"/>
    <property type="project" value="UniProtKB-SubCell"/>
</dbReference>
<evidence type="ECO:0000256" key="2">
    <source>
        <dbReference type="ARBA" id="ARBA00022490"/>
    </source>
</evidence>
<dbReference type="Pfam" id="PF01171">
    <property type="entry name" value="ATP_bind_3"/>
    <property type="match status" value="1"/>
</dbReference>
<dbReference type="PANTHER" id="PTHR43033:SF1">
    <property type="entry name" value="TRNA(ILE)-LYSIDINE SYNTHASE-RELATED"/>
    <property type="match status" value="1"/>
</dbReference>
<name>A0A246GBH0_9FLAO</name>
<keyword evidence="4 8" id="KW-0819">tRNA processing</keyword>
<keyword evidence="5 8" id="KW-0547">Nucleotide-binding</keyword>
<evidence type="ECO:0000313" key="10">
    <source>
        <dbReference type="EMBL" id="OWP77990.1"/>
    </source>
</evidence>
<evidence type="ECO:0000256" key="6">
    <source>
        <dbReference type="ARBA" id="ARBA00022840"/>
    </source>
</evidence>
<dbReference type="EMBL" id="MTCY01000013">
    <property type="protein sequence ID" value="OWP77990.1"/>
    <property type="molecule type" value="Genomic_DNA"/>
</dbReference>
<dbReference type="NCBIfam" id="TIGR02432">
    <property type="entry name" value="lysidine_TilS_N"/>
    <property type="match status" value="1"/>
</dbReference>
<dbReference type="Pfam" id="PF11734">
    <property type="entry name" value="TilS_C"/>
    <property type="match status" value="1"/>
</dbReference>
<comment type="subcellular location">
    <subcellularLocation>
        <location evidence="1 8">Cytoplasm</location>
    </subcellularLocation>
</comment>
<proteinExistence type="inferred from homology"/>
<comment type="caution">
    <text evidence="10">The sequence shown here is derived from an EMBL/GenBank/DDBJ whole genome shotgun (WGS) entry which is preliminary data.</text>
</comment>